<evidence type="ECO:0000313" key="1">
    <source>
        <dbReference type="EMBL" id="WIT11401.1"/>
    </source>
</evidence>
<proteinExistence type="predicted"/>
<name>A0AA95NI80_9BURK</name>
<dbReference type="InterPro" id="IPR053716">
    <property type="entry name" value="Flag_assembly_chemotaxis_eff"/>
</dbReference>
<dbReference type="KEGG" id="pais:PFX98_21275"/>
<organism evidence="1 2">
    <name type="scientific">Paucibacter sediminis</name>
    <dbReference type="NCBI Taxonomy" id="3019553"/>
    <lineage>
        <taxon>Bacteria</taxon>
        <taxon>Pseudomonadati</taxon>
        <taxon>Pseudomonadota</taxon>
        <taxon>Betaproteobacteria</taxon>
        <taxon>Burkholderiales</taxon>
        <taxon>Sphaerotilaceae</taxon>
        <taxon>Roseateles</taxon>
    </lineage>
</organism>
<dbReference type="Proteomes" id="UP001177769">
    <property type="component" value="Chromosome"/>
</dbReference>
<gene>
    <name evidence="1" type="ORF">PFX98_21275</name>
</gene>
<protein>
    <recommendedName>
        <fullName evidence="3">Flagellar FliJ protein</fullName>
    </recommendedName>
</protein>
<sequence length="149" mass="16279">MNKTAMQRSLDLMLTVRERELERRSAELARKQALGERLQASVQRLDALAASRGQGGLAAGARLDAGLALNQAAYQQGVRDFADSQRQELALHEADTAATRSAVQALACRQEVLGQVLSQSLAQSRLAEQRRAQKGQDELAGQVWLRGRT</sequence>
<accession>A0AA95NI80</accession>
<dbReference type="EMBL" id="CP116346">
    <property type="protein sequence ID" value="WIT11401.1"/>
    <property type="molecule type" value="Genomic_DNA"/>
</dbReference>
<dbReference type="RefSeq" id="WP_285232483.1">
    <property type="nucleotide sequence ID" value="NZ_CP116346.1"/>
</dbReference>
<dbReference type="Gene3D" id="1.10.287.1700">
    <property type="match status" value="1"/>
</dbReference>
<evidence type="ECO:0008006" key="3">
    <source>
        <dbReference type="Google" id="ProtNLM"/>
    </source>
</evidence>
<evidence type="ECO:0000313" key="2">
    <source>
        <dbReference type="Proteomes" id="UP001177769"/>
    </source>
</evidence>
<dbReference type="AlphaFoldDB" id="A0AA95NI80"/>
<keyword evidence="2" id="KW-1185">Reference proteome</keyword>
<reference evidence="1" key="1">
    <citation type="submission" date="2023-01" db="EMBL/GenBank/DDBJ databases">
        <title>Whole genome sequence of Paucibacter sp. S2-9 isolated from pond sediment.</title>
        <authorList>
            <person name="Jung J.Y."/>
        </authorList>
    </citation>
    <scope>NUCLEOTIDE SEQUENCE</scope>
    <source>
        <strain evidence="1">S2-9</strain>
    </source>
</reference>